<proteinExistence type="predicted"/>
<evidence type="ECO:0000256" key="6">
    <source>
        <dbReference type="ARBA" id="ARBA00023180"/>
    </source>
</evidence>
<dbReference type="PRINTS" id="PR00414">
    <property type="entry name" value="PPTHIESTRASE"/>
</dbReference>
<dbReference type="InterPro" id="IPR002472">
    <property type="entry name" value="Palm_thioest"/>
</dbReference>
<keyword evidence="6" id="KW-0325">Glycoprotein</keyword>
<evidence type="ECO:0000313" key="10">
    <source>
        <dbReference type="EMBL" id="KAL0633326.1"/>
    </source>
</evidence>
<keyword evidence="4" id="KW-0378">Hydrolase</keyword>
<dbReference type="Pfam" id="PF02089">
    <property type="entry name" value="Palm_thioest"/>
    <property type="match status" value="1"/>
</dbReference>
<dbReference type="PANTHER" id="PTHR11247:SF8">
    <property type="entry name" value="PALMITOYL-PROTEIN THIOESTERASE 1"/>
    <property type="match status" value="1"/>
</dbReference>
<gene>
    <name evidence="10" type="ORF">Q9L58_007762</name>
</gene>
<comment type="caution">
    <text evidence="10">The sequence shown here is derived from an EMBL/GenBank/DDBJ whole genome shotgun (WGS) entry which is preliminary data.</text>
</comment>
<evidence type="ECO:0000256" key="2">
    <source>
        <dbReference type="ARBA" id="ARBA00014212"/>
    </source>
</evidence>
<reference evidence="10 11" key="1">
    <citation type="submission" date="2024-02" db="EMBL/GenBank/DDBJ databases">
        <title>Discinaceae phylogenomics.</title>
        <authorList>
            <person name="Dirks A.C."/>
            <person name="James T.Y."/>
        </authorList>
    </citation>
    <scope>NUCLEOTIDE SEQUENCE [LARGE SCALE GENOMIC DNA]</scope>
    <source>
        <strain evidence="10 11">ACD0624</strain>
    </source>
</reference>
<keyword evidence="11" id="KW-1185">Reference proteome</keyword>
<feature type="chain" id="PRO_5045988027" description="Palmitoyl-protein thioesterase 1" evidence="9">
    <location>
        <begin position="19"/>
        <end position="331"/>
    </location>
</feature>
<organism evidence="10 11">
    <name type="scientific">Discina gigas</name>
    <dbReference type="NCBI Taxonomy" id="1032678"/>
    <lineage>
        <taxon>Eukaryota</taxon>
        <taxon>Fungi</taxon>
        <taxon>Dikarya</taxon>
        <taxon>Ascomycota</taxon>
        <taxon>Pezizomycotina</taxon>
        <taxon>Pezizomycetes</taxon>
        <taxon>Pezizales</taxon>
        <taxon>Discinaceae</taxon>
        <taxon>Discina</taxon>
    </lineage>
</organism>
<evidence type="ECO:0000256" key="1">
    <source>
        <dbReference type="ARBA" id="ARBA00012423"/>
    </source>
</evidence>
<evidence type="ECO:0000256" key="5">
    <source>
        <dbReference type="ARBA" id="ARBA00023157"/>
    </source>
</evidence>
<feature type="compositionally biased region" description="Basic and acidic residues" evidence="8">
    <location>
        <begin position="305"/>
        <end position="319"/>
    </location>
</feature>
<evidence type="ECO:0000256" key="9">
    <source>
        <dbReference type="SAM" id="SignalP"/>
    </source>
</evidence>
<evidence type="ECO:0000313" key="11">
    <source>
        <dbReference type="Proteomes" id="UP001447188"/>
    </source>
</evidence>
<dbReference type="PANTHER" id="PTHR11247">
    <property type="entry name" value="PALMITOYL-PROTEIN THIOESTERASE/DOLICHYLDIPHOSPHATASE 1"/>
    <property type="match status" value="1"/>
</dbReference>
<feature type="region of interest" description="Disordered" evidence="8">
    <location>
        <begin position="304"/>
        <end position="331"/>
    </location>
</feature>
<dbReference type="Gene3D" id="3.40.50.1820">
    <property type="entry name" value="alpha/beta hydrolase"/>
    <property type="match status" value="1"/>
</dbReference>
<dbReference type="Proteomes" id="UP001447188">
    <property type="component" value="Unassembled WGS sequence"/>
</dbReference>
<name>A0ABR3GCP4_9PEZI</name>
<dbReference type="SUPFAM" id="SSF53474">
    <property type="entry name" value="alpha/beta-Hydrolases"/>
    <property type="match status" value="1"/>
</dbReference>
<evidence type="ECO:0000256" key="3">
    <source>
        <dbReference type="ARBA" id="ARBA00022729"/>
    </source>
</evidence>
<dbReference type="EC" id="3.1.2.22" evidence="1"/>
<evidence type="ECO:0000256" key="8">
    <source>
        <dbReference type="SAM" id="MobiDB-lite"/>
    </source>
</evidence>
<keyword evidence="3 9" id="KW-0732">Signal</keyword>
<dbReference type="InterPro" id="IPR029058">
    <property type="entry name" value="AB_hydrolase_fold"/>
</dbReference>
<dbReference type="EMBL" id="JBBBZM010000129">
    <property type="protein sequence ID" value="KAL0633326.1"/>
    <property type="molecule type" value="Genomic_DNA"/>
</dbReference>
<protein>
    <recommendedName>
        <fullName evidence="2">Palmitoyl-protein thioesterase 1</fullName>
        <ecNumber evidence="1">3.1.2.22</ecNumber>
    </recommendedName>
    <alternativeName>
        <fullName evidence="7">Palmitoyl-protein hydrolase 1</fullName>
    </alternativeName>
</protein>
<evidence type="ECO:0000256" key="7">
    <source>
        <dbReference type="ARBA" id="ARBA00031934"/>
    </source>
</evidence>
<evidence type="ECO:0000256" key="4">
    <source>
        <dbReference type="ARBA" id="ARBA00022801"/>
    </source>
</evidence>
<sequence>MVSRTALVILLSTSVALARPEPTAAKKQLPLVIWHGLGDTYNSEGIMGIGELANEANPGTFMHSIYLDEDGGSDRSASFFGLVDTQISEVCSQLQAVPELAHGFNAIGFSQGGQFLRGYVERCNDPPLKTLITFGAQHNGIADFLASCKPTDFVCKSASSLLRSSKWSPWVQHKVVPAQYYRDPDDLGPYLEYSAFLADINNERPEGRNETYKKHLSSLERFVMVMFEDDQTVVPKESAWFAEFNTTSGVTTRLEERAIYKEDWLGLKKLGSEGRLEYLTTPGKHMQLTDEVLVGMFKTYLGPGGKKEEKKPKKGKGSDGKFSLQNLGGEL</sequence>
<feature type="signal peptide" evidence="9">
    <location>
        <begin position="1"/>
        <end position="18"/>
    </location>
</feature>
<keyword evidence="5" id="KW-1015">Disulfide bond</keyword>
<accession>A0ABR3GCP4</accession>